<dbReference type="InterPro" id="IPR052544">
    <property type="entry name" value="Bacteriocin_Proc_Enz"/>
</dbReference>
<dbReference type="PANTHER" id="PTHR43745">
    <property type="entry name" value="NITROREDUCTASE MJ1384-RELATED"/>
    <property type="match status" value="1"/>
</dbReference>
<protein>
    <recommendedName>
        <fullName evidence="1">Nitroreductase domain-containing protein</fullName>
    </recommendedName>
</protein>
<accession>A0A916RT70</accession>
<keyword evidence="3" id="KW-1185">Reference proteome</keyword>
<dbReference type="SUPFAM" id="SSF55469">
    <property type="entry name" value="FMN-dependent nitroreductase-like"/>
    <property type="match status" value="1"/>
</dbReference>
<dbReference type="Pfam" id="PF00881">
    <property type="entry name" value="Nitroreductase"/>
    <property type="match status" value="1"/>
</dbReference>
<dbReference type="RefSeq" id="WP_188383349.1">
    <property type="nucleotide sequence ID" value="NZ_BMEY01000003.1"/>
</dbReference>
<dbReference type="NCBIfam" id="TIGR03605">
    <property type="entry name" value="antibiot_sagB"/>
    <property type="match status" value="1"/>
</dbReference>
<dbReference type="GO" id="GO:0016491">
    <property type="term" value="F:oxidoreductase activity"/>
    <property type="evidence" value="ECO:0007669"/>
    <property type="project" value="InterPro"/>
</dbReference>
<proteinExistence type="predicted"/>
<gene>
    <name evidence="2" type="ORF">GCM10008025_07450</name>
</gene>
<reference evidence="2" key="1">
    <citation type="journal article" date="2014" name="Int. J. Syst. Evol. Microbiol.">
        <title>Complete genome sequence of Corynebacterium casei LMG S-19264T (=DSM 44701T), isolated from a smear-ripened cheese.</title>
        <authorList>
            <consortium name="US DOE Joint Genome Institute (JGI-PGF)"/>
            <person name="Walter F."/>
            <person name="Albersmeier A."/>
            <person name="Kalinowski J."/>
            <person name="Ruckert C."/>
        </authorList>
    </citation>
    <scope>NUCLEOTIDE SEQUENCE</scope>
    <source>
        <strain evidence="2">CGMCC 1.12408</strain>
    </source>
</reference>
<dbReference type="PANTHER" id="PTHR43745:SF2">
    <property type="entry name" value="NITROREDUCTASE MJ1384-RELATED"/>
    <property type="match status" value="1"/>
</dbReference>
<dbReference type="Gene3D" id="3.40.109.10">
    <property type="entry name" value="NADH Oxidase"/>
    <property type="match status" value="1"/>
</dbReference>
<sequence>MGLFKIKEWSINYNHFFDGLALGSDFESLAELYHENSKYHPSLFSLQCPRPMPERQVVIDNYINKIELPTADKLLFPEISLGEILMKRRSKRKFGDPITFQELAIILSYSVGVSSVDEIVKENKVNYLFYRTYPSGGGIYPVELYFYINQVDDLQSGFYKFVPESNCIYLLNINQQEDKDIDDMYFFIKEDSNTEESPFGQAAVNFFFVANMQIITKYYGLRAYRLVQKEIGHIAQNMLLVSTALNINAVPIEGFFDDIVNKKLHLDGIKNIATYSILLGKEKKEDNKND</sequence>
<organism evidence="2 3">
    <name type="scientific">Ornithinibacillus halotolerans</name>
    <dbReference type="NCBI Taxonomy" id="1274357"/>
    <lineage>
        <taxon>Bacteria</taxon>
        <taxon>Bacillati</taxon>
        <taxon>Bacillota</taxon>
        <taxon>Bacilli</taxon>
        <taxon>Bacillales</taxon>
        <taxon>Bacillaceae</taxon>
        <taxon>Ornithinibacillus</taxon>
    </lineage>
</organism>
<evidence type="ECO:0000259" key="1">
    <source>
        <dbReference type="Pfam" id="PF00881"/>
    </source>
</evidence>
<dbReference type="InterPro" id="IPR000415">
    <property type="entry name" value="Nitroreductase-like"/>
</dbReference>
<comment type="caution">
    <text evidence="2">The sequence shown here is derived from an EMBL/GenBank/DDBJ whole genome shotgun (WGS) entry which is preliminary data.</text>
</comment>
<dbReference type="EMBL" id="BMEY01000003">
    <property type="protein sequence ID" value="GGA66134.1"/>
    <property type="molecule type" value="Genomic_DNA"/>
</dbReference>
<dbReference type="CDD" id="cd02142">
    <property type="entry name" value="McbC_SagB-like_oxidoreductase"/>
    <property type="match status" value="1"/>
</dbReference>
<dbReference type="Proteomes" id="UP000613512">
    <property type="component" value="Unassembled WGS sequence"/>
</dbReference>
<evidence type="ECO:0000313" key="3">
    <source>
        <dbReference type="Proteomes" id="UP000613512"/>
    </source>
</evidence>
<reference evidence="2" key="2">
    <citation type="submission" date="2020-09" db="EMBL/GenBank/DDBJ databases">
        <authorList>
            <person name="Sun Q."/>
            <person name="Zhou Y."/>
        </authorList>
    </citation>
    <scope>NUCLEOTIDE SEQUENCE</scope>
    <source>
        <strain evidence="2">CGMCC 1.12408</strain>
    </source>
</reference>
<feature type="domain" description="Nitroreductase" evidence="1">
    <location>
        <begin position="86"/>
        <end position="280"/>
    </location>
</feature>
<name>A0A916RT70_9BACI</name>
<dbReference type="AlphaFoldDB" id="A0A916RT70"/>
<dbReference type="InterPro" id="IPR020051">
    <property type="entry name" value="SagB-type_dehydrogenase"/>
</dbReference>
<dbReference type="InterPro" id="IPR029479">
    <property type="entry name" value="Nitroreductase"/>
</dbReference>
<evidence type="ECO:0000313" key="2">
    <source>
        <dbReference type="EMBL" id="GGA66134.1"/>
    </source>
</evidence>